<dbReference type="SMART" id="SM00267">
    <property type="entry name" value="GGDEF"/>
    <property type="match status" value="1"/>
</dbReference>
<dbReference type="PANTHER" id="PTHR45138">
    <property type="entry name" value="REGULATORY COMPONENTS OF SENSORY TRANSDUCTION SYSTEM"/>
    <property type="match status" value="1"/>
</dbReference>
<proteinExistence type="predicted"/>
<accession>A0ABT5KMZ2</accession>
<dbReference type="GO" id="GO:0052621">
    <property type="term" value="F:diguanylate cyclase activity"/>
    <property type="evidence" value="ECO:0007669"/>
    <property type="project" value="UniProtKB-EC"/>
</dbReference>
<dbReference type="PANTHER" id="PTHR45138:SF9">
    <property type="entry name" value="DIGUANYLATE CYCLASE DGCM-RELATED"/>
    <property type="match status" value="1"/>
</dbReference>
<evidence type="ECO:0000256" key="2">
    <source>
        <dbReference type="ARBA" id="ARBA00034247"/>
    </source>
</evidence>
<evidence type="ECO:0000313" key="7">
    <source>
        <dbReference type="Proteomes" id="UP001219862"/>
    </source>
</evidence>
<dbReference type="NCBIfam" id="TIGR00254">
    <property type="entry name" value="GGDEF"/>
    <property type="match status" value="1"/>
</dbReference>
<keyword evidence="6" id="KW-0808">Transferase</keyword>
<keyword evidence="3" id="KW-0175">Coiled coil</keyword>
<dbReference type="EMBL" id="JAQQXS010000003">
    <property type="protein sequence ID" value="MDC8784279.1"/>
    <property type="molecule type" value="Genomic_DNA"/>
</dbReference>
<comment type="caution">
    <text evidence="6">The sequence shown here is derived from an EMBL/GenBank/DDBJ whole genome shotgun (WGS) entry which is preliminary data.</text>
</comment>
<evidence type="ECO:0000256" key="1">
    <source>
        <dbReference type="ARBA" id="ARBA00012528"/>
    </source>
</evidence>
<dbReference type="Gene3D" id="3.30.70.270">
    <property type="match status" value="1"/>
</dbReference>
<comment type="catalytic activity">
    <reaction evidence="2">
        <text>2 GTP = 3',3'-c-di-GMP + 2 diphosphate</text>
        <dbReference type="Rhea" id="RHEA:24898"/>
        <dbReference type="ChEBI" id="CHEBI:33019"/>
        <dbReference type="ChEBI" id="CHEBI:37565"/>
        <dbReference type="ChEBI" id="CHEBI:58805"/>
        <dbReference type="EC" id="2.7.7.65"/>
    </reaction>
</comment>
<dbReference type="InterPro" id="IPR000160">
    <property type="entry name" value="GGDEF_dom"/>
</dbReference>
<sequence length="645" mass="70760">MDERRTPTARAPAGATSAQIAKAAFLRLAQAQLEPTPENYARAYAVESGTEPAPAALPERVQTLMSKLLTLGVSSNQARLDLQVCLRETRWDDALRQVERLQQTSSPGAQADALAQVLERLVRGLERGGRQWTVARKKDGLQRVLEGNRSDSQRLVKRLQQLVASWDSDVADANIATTDDAGGTPSQFFMDEDLGLSDFGDESALNPSPAGTTPPAQATPLAPTSPELQHWPHIGNSLHETVQHALQSPERYADELMAELKTAQQQLLRLGTTAESAAHMEQLCQRARHMLDHRQHMFVELGQLCRELSASLVDLAEDDSWARGQCEAMNNTLEQGLSGRGVRTVSELLVNTRERQRILRDDRRKARDSLKSMIHQMLAELGELGEHTDRFQTSVGRYAEVIEKADSLESLAGVVREMVSESRSVQSLVKKTQERLSHEHEKASALTRRVESLENDLLRLSNEVQTDQLTQIANRRGLLAAFATEQAKLERESGTAEGAIVGAGTGTDANADHQRIALALLDIDNFKKLNDTLGHGAGDIALKSLAERVSASLRPGDLVARYGGEEFVLMLPRTPVDEAQAVLQRLQRALSASLFMHEGKDVFVTFSAGVTLYRPGESLEAALDRADVALYEAKHTGKNRACVAP</sequence>
<dbReference type="InterPro" id="IPR050469">
    <property type="entry name" value="Diguanylate_Cyclase"/>
</dbReference>
<organism evidence="6 7">
    <name type="scientific">Roseateles koreensis</name>
    <dbReference type="NCBI Taxonomy" id="2987526"/>
    <lineage>
        <taxon>Bacteria</taxon>
        <taxon>Pseudomonadati</taxon>
        <taxon>Pseudomonadota</taxon>
        <taxon>Betaproteobacteria</taxon>
        <taxon>Burkholderiales</taxon>
        <taxon>Sphaerotilaceae</taxon>
        <taxon>Roseateles</taxon>
    </lineage>
</organism>
<dbReference type="InterPro" id="IPR029787">
    <property type="entry name" value="Nucleotide_cyclase"/>
</dbReference>
<gene>
    <name evidence="6" type="ORF">PRZ01_03615</name>
</gene>
<dbReference type="EC" id="2.7.7.65" evidence="1"/>
<name>A0ABT5KMZ2_9BURK</name>
<evidence type="ECO:0000259" key="5">
    <source>
        <dbReference type="PROSITE" id="PS50887"/>
    </source>
</evidence>
<dbReference type="SUPFAM" id="SSF55073">
    <property type="entry name" value="Nucleotide cyclase"/>
    <property type="match status" value="1"/>
</dbReference>
<protein>
    <recommendedName>
        <fullName evidence="1">diguanylate cyclase</fullName>
        <ecNumber evidence="1">2.7.7.65</ecNumber>
    </recommendedName>
</protein>
<keyword evidence="6" id="KW-0548">Nucleotidyltransferase</keyword>
<feature type="region of interest" description="Disordered" evidence="4">
    <location>
        <begin position="198"/>
        <end position="228"/>
    </location>
</feature>
<reference evidence="6 7" key="1">
    <citation type="submission" date="2022-10" db="EMBL/GenBank/DDBJ databases">
        <title>paucibacter sp. hw8 Genome sequencing.</title>
        <authorList>
            <person name="Park S."/>
        </authorList>
    </citation>
    <scope>NUCLEOTIDE SEQUENCE [LARGE SCALE GENOMIC DNA]</scope>
    <source>
        <strain evidence="7">hw8</strain>
    </source>
</reference>
<dbReference type="Pfam" id="PF00990">
    <property type="entry name" value="GGDEF"/>
    <property type="match status" value="1"/>
</dbReference>
<keyword evidence="7" id="KW-1185">Reference proteome</keyword>
<dbReference type="CDD" id="cd01949">
    <property type="entry name" value="GGDEF"/>
    <property type="match status" value="1"/>
</dbReference>
<evidence type="ECO:0000256" key="4">
    <source>
        <dbReference type="SAM" id="MobiDB-lite"/>
    </source>
</evidence>
<feature type="coiled-coil region" evidence="3">
    <location>
        <begin position="436"/>
        <end position="470"/>
    </location>
</feature>
<evidence type="ECO:0000313" key="6">
    <source>
        <dbReference type="EMBL" id="MDC8784279.1"/>
    </source>
</evidence>
<dbReference type="PROSITE" id="PS50887">
    <property type="entry name" value="GGDEF"/>
    <property type="match status" value="1"/>
</dbReference>
<dbReference type="RefSeq" id="WP_273595402.1">
    <property type="nucleotide sequence ID" value="NZ_JAQQXS010000003.1"/>
</dbReference>
<dbReference type="Proteomes" id="UP001219862">
    <property type="component" value="Unassembled WGS sequence"/>
</dbReference>
<evidence type="ECO:0000256" key="3">
    <source>
        <dbReference type="SAM" id="Coils"/>
    </source>
</evidence>
<feature type="domain" description="GGDEF" evidence="5">
    <location>
        <begin position="514"/>
        <end position="645"/>
    </location>
</feature>
<feature type="compositionally biased region" description="Low complexity" evidence="4">
    <location>
        <begin position="207"/>
        <end position="226"/>
    </location>
</feature>
<dbReference type="InterPro" id="IPR043128">
    <property type="entry name" value="Rev_trsase/Diguanyl_cyclase"/>
</dbReference>